<sequence>MADCDRDHDTVAMNKLVDAHCHVSTDPESSCGGDDGGFQGTVRCVMSSNPYDWSNLKKMASNGRRKDDMCVGFGVHPWYSHLFYVGGQRDKLSHYEGVLEYKDGDQFARLVQVLPEPLDLEEYIAREFDGTLVGVIGEIGLDKLFRLPANGFYTQGEKARLTTVKVKLSHQEAVFRRFCQLARDTRRPVSIHDVKCHGKLNDICNEELLPCSSVKICLHSYTGSKETLLGQWLKTFSPDRVFVSLSKWINFKNPEEGNGLVRSLPPMCILTETDFPIDNPDPAYQADLTEQLQYLNAQIAQAWDEGHDSSQATSHVYDNFQRFIK</sequence>
<dbReference type="GO" id="GO:0016788">
    <property type="term" value="F:hydrolase activity, acting on ester bonds"/>
    <property type="evidence" value="ECO:0007669"/>
    <property type="project" value="InterPro"/>
</dbReference>
<gene>
    <name evidence="2" type="ORF">GRS66_010075</name>
</gene>
<dbReference type="Proteomes" id="UP000501346">
    <property type="component" value="Chromosome SeXIII-ScXIII"/>
</dbReference>
<dbReference type="Pfam" id="PF01026">
    <property type="entry name" value="TatD_DNase"/>
    <property type="match status" value="1"/>
</dbReference>
<dbReference type="PANTHER" id="PTHR47345">
    <property type="entry name" value="CUT9-INTERACTING PROTEIN SCN1"/>
    <property type="match status" value="1"/>
</dbReference>
<name>A0A6C1EF35_SACPS</name>
<dbReference type="PROSITE" id="PS01091">
    <property type="entry name" value="TATD_3"/>
    <property type="match status" value="1"/>
</dbReference>
<dbReference type="InterPro" id="IPR032466">
    <property type="entry name" value="Metal_Hydrolase"/>
</dbReference>
<protein>
    <submittedName>
        <fullName evidence="2">Uncharacterized protein</fullName>
    </submittedName>
</protein>
<evidence type="ECO:0000313" key="2">
    <source>
        <dbReference type="EMBL" id="QID87400.1"/>
    </source>
</evidence>
<dbReference type="InterPro" id="IPR018228">
    <property type="entry name" value="DNase_TatD-rel_CS"/>
</dbReference>
<dbReference type="OrthoDB" id="413993at2759"/>
<dbReference type="EMBL" id="CP049010">
    <property type="protein sequence ID" value="QID87400.1"/>
    <property type="molecule type" value="Genomic_DNA"/>
</dbReference>
<dbReference type="SUPFAM" id="SSF51556">
    <property type="entry name" value="Metallo-dependent hydrolases"/>
    <property type="match status" value="1"/>
</dbReference>
<dbReference type="AlphaFoldDB" id="A0A6C1EF35"/>
<evidence type="ECO:0000313" key="3">
    <source>
        <dbReference type="Proteomes" id="UP000501346"/>
    </source>
</evidence>
<proteinExistence type="predicted"/>
<keyword evidence="1" id="KW-0378">Hydrolase</keyword>
<dbReference type="InterPro" id="IPR053044">
    <property type="entry name" value="Metallo-hydrolase/TatD-type"/>
</dbReference>
<keyword evidence="3" id="KW-1185">Reference proteome</keyword>
<organism evidence="2 3">
    <name type="scientific">Saccharomyces pastorianus</name>
    <name type="common">Lager yeast</name>
    <name type="synonym">Saccharomyces cerevisiae x Saccharomyces eubayanus</name>
    <dbReference type="NCBI Taxonomy" id="27292"/>
    <lineage>
        <taxon>Eukaryota</taxon>
        <taxon>Fungi</taxon>
        <taxon>Dikarya</taxon>
        <taxon>Ascomycota</taxon>
        <taxon>Saccharomycotina</taxon>
        <taxon>Saccharomycetes</taxon>
        <taxon>Saccharomycetales</taxon>
        <taxon>Saccharomycetaceae</taxon>
        <taxon>Saccharomyces</taxon>
    </lineage>
</organism>
<reference evidence="2 3" key="1">
    <citation type="journal article" date="2019" name="BMC Genomics">
        <title>Chromosome level assembly and comparative genome analysis confirm lager-brewing yeasts originated from a single hybridization.</title>
        <authorList>
            <person name="Salazar A.N."/>
            <person name="Gorter de Vries A.R."/>
            <person name="van den Broek M."/>
            <person name="Brouwers N."/>
            <person name="de la Torre Cortes P."/>
            <person name="Kuijpers N.G.A."/>
            <person name="Daran J.G."/>
            <person name="Abeel T."/>
        </authorList>
    </citation>
    <scope>NUCLEOTIDE SEQUENCE [LARGE SCALE GENOMIC DNA]</scope>
    <source>
        <strain evidence="2 3">CBS 1483</strain>
    </source>
</reference>
<dbReference type="Gene3D" id="3.20.20.140">
    <property type="entry name" value="Metal-dependent hydrolases"/>
    <property type="match status" value="1"/>
</dbReference>
<dbReference type="PANTHER" id="PTHR47345:SF1">
    <property type="entry name" value="CUT9-INTERACTING PROTEIN SCN1"/>
    <property type="match status" value="1"/>
</dbReference>
<dbReference type="InterPro" id="IPR001130">
    <property type="entry name" value="TatD-like"/>
</dbReference>
<evidence type="ECO:0000256" key="1">
    <source>
        <dbReference type="ARBA" id="ARBA00022801"/>
    </source>
</evidence>
<accession>A0A6C1EF35</accession>